<name>A0A4V6IC26_9NOCA</name>
<dbReference type="PANTHER" id="PTHR42305">
    <property type="entry name" value="MEMBRANE PROTEIN RV1733C-RELATED"/>
    <property type="match status" value="1"/>
</dbReference>
<dbReference type="InterPro" id="IPR039708">
    <property type="entry name" value="MT1774/Rv1733c-like"/>
</dbReference>
<dbReference type="PANTHER" id="PTHR42305:SF1">
    <property type="entry name" value="MEMBRANE PROTEIN RV1733C-RELATED"/>
    <property type="match status" value="1"/>
</dbReference>
<organism evidence="2 3">
    <name type="scientific">Nocardia cyriacigeorgica</name>
    <dbReference type="NCBI Taxonomy" id="135487"/>
    <lineage>
        <taxon>Bacteria</taxon>
        <taxon>Bacillati</taxon>
        <taxon>Actinomycetota</taxon>
        <taxon>Actinomycetes</taxon>
        <taxon>Mycobacteriales</taxon>
        <taxon>Nocardiaceae</taxon>
        <taxon>Nocardia</taxon>
    </lineage>
</organism>
<reference evidence="2 3" key="1">
    <citation type="submission" date="2019-02" db="EMBL/GenBank/DDBJ databases">
        <authorList>
            <consortium name="Pathogen Informatics"/>
        </authorList>
    </citation>
    <scope>NUCLEOTIDE SEQUENCE [LARGE SCALE GENOMIC DNA]</scope>
    <source>
        <strain evidence="2 3">3012STDY6756504</strain>
    </source>
</reference>
<keyword evidence="1" id="KW-0812">Transmembrane</keyword>
<evidence type="ECO:0000313" key="2">
    <source>
        <dbReference type="EMBL" id="VFA98053.1"/>
    </source>
</evidence>
<keyword evidence="1" id="KW-1133">Transmembrane helix</keyword>
<gene>
    <name evidence="2" type="ORF">NCTC10797_01818</name>
</gene>
<feature type="transmembrane region" description="Helical" evidence="1">
    <location>
        <begin position="36"/>
        <end position="56"/>
    </location>
</feature>
<accession>A0A4V6IC26</accession>
<feature type="transmembrane region" description="Helical" evidence="1">
    <location>
        <begin position="143"/>
        <end position="166"/>
    </location>
</feature>
<dbReference type="EMBL" id="LR215973">
    <property type="protein sequence ID" value="VFA98053.1"/>
    <property type="molecule type" value="Genomic_DNA"/>
</dbReference>
<evidence type="ECO:0008006" key="4">
    <source>
        <dbReference type="Google" id="ProtNLM"/>
    </source>
</evidence>
<protein>
    <recommendedName>
        <fullName evidence="4">Transmembrane protein</fullName>
    </recommendedName>
</protein>
<dbReference type="Proteomes" id="UP000290439">
    <property type="component" value="Chromosome"/>
</dbReference>
<proteinExistence type="predicted"/>
<evidence type="ECO:0000313" key="3">
    <source>
        <dbReference type="Proteomes" id="UP000290439"/>
    </source>
</evidence>
<keyword evidence="1" id="KW-0472">Membrane</keyword>
<evidence type="ECO:0000256" key="1">
    <source>
        <dbReference type="SAM" id="Phobius"/>
    </source>
</evidence>
<sequence>MADVEGDRTRARVRMWWCGRPWNPNPLLRTSERALFLLRAVVLAAILLAVPTALTIGTQVYTDDVARIRSEHAAATSVEATVLTEPEWTQAHDFEAQVRWDRGDRTLTATVPVPRATGVGDRVAVWIDDDGAPTDAPRSPVTAVFAGIGSAVLVMTAACLLGLGFIRVGSTVSDRRHARQWDSEWALFDKPVTGDMS</sequence>
<dbReference type="AlphaFoldDB" id="A0A4V6IC26"/>